<feature type="signal peptide" evidence="6">
    <location>
        <begin position="1"/>
        <end position="29"/>
    </location>
</feature>
<proteinExistence type="predicted"/>
<evidence type="ECO:0000313" key="9">
    <source>
        <dbReference type="Proteomes" id="UP000007054"/>
    </source>
</evidence>
<evidence type="ECO:0000256" key="6">
    <source>
        <dbReference type="SAM" id="SignalP"/>
    </source>
</evidence>
<accession>D4LF25</accession>
<feature type="transmembrane region" description="Helical" evidence="5">
    <location>
        <begin position="233"/>
        <end position="252"/>
    </location>
</feature>
<evidence type="ECO:0000256" key="3">
    <source>
        <dbReference type="ARBA" id="ARBA00022737"/>
    </source>
</evidence>
<organism evidence="8 9">
    <name type="scientific">Ruminococcus champanellensis (strain DSM 18848 / JCM 17042 / KCTC 15320 / 18P13)</name>
    <dbReference type="NCBI Taxonomy" id="213810"/>
    <lineage>
        <taxon>Bacteria</taxon>
        <taxon>Bacillati</taxon>
        <taxon>Bacillota</taxon>
        <taxon>Clostridia</taxon>
        <taxon>Eubacteriales</taxon>
        <taxon>Oscillospiraceae</taxon>
        <taxon>Ruminococcus</taxon>
    </lineage>
</organism>
<reference evidence="8" key="2">
    <citation type="submission" date="2010-03" db="EMBL/GenBank/DDBJ databases">
        <authorList>
            <person name="Pajon A."/>
        </authorList>
    </citation>
    <scope>NUCLEOTIDE SEQUENCE</scope>
    <source>
        <strain evidence="8">Type strain: 18P13</strain>
    </source>
</reference>
<feature type="domain" description="Cohesin" evidence="7">
    <location>
        <begin position="35"/>
        <end position="180"/>
    </location>
</feature>
<evidence type="ECO:0000256" key="2">
    <source>
        <dbReference type="ARBA" id="ARBA00022525"/>
    </source>
</evidence>
<keyword evidence="5" id="KW-0472">Membrane</keyword>
<dbReference type="GeneID" id="83156861"/>
<dbReference type="PATRIC" id="fig|213810.4.peg.2094"/>
<dbReference type="Gene3D" id="2.60.40.680">
    <property type="match status" value="1"/>
</dbReference>
<keyword evidence="2" id="KW-0964">Secreted</keyword>
<dbReference type="InterPro" id="IPR008965">
    <property type="entry name" value="CBM2/CBM3_carb-bd_dom_sf"/>
</dbReference>
<evidence type="ECO:0000256" key="4">
    <source>
        <dbReference type="SAM" id="MobiDB-lite"/>
    </source>
</evidence>
<dbReference type="EMBL" id="FP929052">
    <property type="protein sequence ID" value="CBL18220.1"/>
    <property type="molecule type" value="Genomic_DNA"/>
</dbReference>
<gene>
    <name evidence="8" type="ordered locus">RUM_22070</name>
</gene>
<evidence type="ECO:0000256" key="1">
    <source>
        <dbReference type="ARBA" id="ARBA00004613"/>
    </source>
</evidence>
<dbReference type="RefSeq" id="WP_015559126.1">
    <property type="nucleotide sequence ID" value="NC_021039.1"/>
</dbReference>
<sequence length="257" mass="26449">MKKTFMRTVGVLSTAAMLAVGAMSITASADGAAKLSMDQKFAEPGETVEIALNLENFDASWTGLEFLVNYDPKLEVALDGAGDIDYSYGDAIGAMGKKISVGGAISKDLTADGLKGFAFAWGTATAISGNGQLGVFKFTVPADAQPGDEFPVNLTVNVGSFIDANKENIPFETVNGWIKIKEEETTTSEETTTTTTTTTTEGAAETSAPAVTTSAVTTTKTPDVKPPKMGVDGAALGVVGMLSAAAAAAVVLKKKKD</sequence>
<keyword evidence="9" id="KW-1185">Reference proteome</keyword>
<feature type="region of interest" description="Disordered" evidence="4">
    <location>
        <begin position="182"/>
        <end position="227"/>
    </location>
</feature>
<evidence type="ECO:0000256" key="5">
    <source>
        <dbReference type="SAM" id="Phobius"/>
    </source>
</evidence>
<dbReference type="GO" id="GO:0030246">
    <property type="term" value="F:carbohydrate binding"/>
    <property type="evidence" value="ECO:0007669"/>
    <property type="project" value="InterPro"/>
</dbReference>
<dbReference type="BioCyc" id="RCHA213810:RUM_RS10715-MONOMER"/>
<reference evidence="8" key="1">
    <citation type="submission" date="2010-03" db="EMBL/GenBank/DDBJ databases">
        <title>The genome sequence of Ruminococcus sp. 18P13.</title>
        <authorList>
            <consortium name="metaHIT consortium -- http://www.metahit.eu/"/>
            <person name="Pajon A."/>
            <person name="Turner K."/>
            <person name="Parkhill J."/>
            <person name="Bernalier A."/>
        </authorList>
    </citation>
    <scope>NUCLEOTIDE SEQUENCE [LARGE SCALE GENOMIC DNA]</scope>
    <source>
        <strain evidence="8">Type strain: 18P13</strain>
    </source>
</reference>
<dbReference type="Pfam" id="PF00963">
    <property type="entry name" value="Cohesin"/>
    <property type="match status" value="1"/>
</dbReference>
<comment type="subcellular location">
    <subcellularLocation>
        <location evidence="1">Secreted</location>
    </subcellularLocation>
</comment>
<evidence type="ECO:0000259" key="7">
    <source>
        <dbReference type="Pfam" id="PF00963"/>
    </source>
</evidence>
<feature type="compositionally biased region" description="Low complexity" evidence="4">
    <location>
        <begin position="188"/>
        <end position="221"/>
    </location>
</feature>
<keyword evidence="5" id="KW-0812">Transmembrane</keyword>
<keyword evidence="3" id="KW-0677">Repeat</keyword>
<evidence type="ECO:0000313" key="8">
    <source>
        <dbReference type="EMBL" id="CBL18220.1"/>
    </source>
</evidence>
<name>D4LF25_RUMC1</name>
<dbReference type="OrthoDB" id="1814938at2"/>
<dbReference type="HOGENOM" id="CLU_1081357_0_0_9"/>
<dbReference type="SUPFAM" id="SSF49384">
    <property type="entry name" value="Carbohydrate-binding domain"/>
    <property type="match status" value="1"/>
</dbReference>
<dbReference type="GO" id="GO:0000272">
    <property type="term" value="P:polysaccharide catabolic process"/>
    <property type="evidence" value="ECO:0007669"/>
    <property type="project" value="InterPro"/>
</dbReference>
<dbReference type="GO" id="GO:0005576">
    <property type="term" value="C:extracellular region"/>
    <property type="evidence" value="ECO:0007669"/>
    <property type="project" value="UniProtKB-SubCell"/>
</dbReference>
<dbReference type="KEGG" id="rch:RUM_22070"/>
<protein>
    <submittedName>
        <fullName evidence="8">Cohesin domain</fullName>
    </submittedName>
</protein>
<keyword evidence="5" id="KW-1133">Transmembrane helix</keyword>
<dbReference type="InterPro" id="IPR002102">
    <property type="entry name" value="Cohesin_dom"/>
</dbReference>
<feature type="chain" id="PRO_5003061251" evidence="6">
    <location>
        <begin position="30"/>
        <end position="257"/>
    </location>
</feature>
<keyword evidence="6" id="KW-0732">Signal</keyword>
<dbReference type="Proteomes" id="UP000007054">
    <property type="component" value="Chromosome"/>
</dbReference>
<dbReference type="AlphaFoldDB" id="D4LF25"/>